<feature type="non-terminal residue" evidence="1">
    <location>
        <position position="65"/>
    </location>
</feature>
<dbReference type="AlphaFoldDB" id="A0A821I6U4"/>
<organism evidence="1 2">
    <name type="scientific">Rotaria magnacalcarata</name>
    <dbReference type="NCBI Taxonomy" id="392030"/>
    <lineage>
        <taxon>Eukaryota</taxon>
        <taxon>Metazoa</taxon>
        <taxon>Spiralia</taxon>
        <taxon>Gnathifera</taxon>
        <taxon>Rotifera</taxon>
        <taxon>Eurotatoria</taxon>
        <taxon>Bdelloidea</taxon>
        <taxon>Philodinida</taxon>
        <taxon>Philodinidae</taxon>
        <taxon>Rotaria</taxon>
    </lineage>
</organism>
<reference evidence="1" key="1">
    <citation type="submission" date="2021-02" db="EMBL/GenBank/DDBJ databases">
        <authorList>
            <person name="Nowell W R."/>
        </authorList>
    </citation>
    <scope>NUCLEOTIDE SEQUENCE</scope>
</reference>
<comment type="caution">
    <text evidence="1">The sequence shown here is derived from an EMBL/GenBank/DDBJ whole genome shotgun (WGS) entry which is preliminary data.</text>
</comment>
<evidence type="ECO:0000313" key="1">
    <source>
        <dbReference type="EMBL" id="CAF4694619.1"/>
    </source>
</evidence>
<feature type="non-terminal residue" evidence="1">
    <location>
        <position position="1"/>
    </location>
</feature>
<name>A0A821I6U4_9BILA</name>
<dbReference type="Proteomes" id="UP000663866">
    <property type="component" value="Unassembled WGS sequence"/>
</dbReference>
<dbReference type="EMBL" id="CAJOBG010098895">
    <property type="protein sequence ID" value="CAF4694619.1"/>
    <property type="molecule type" value="Genomic_DNA"/>
</dbReference>
<protein>
    <submittedName>
        <fullName evidence="1">Uncharacterized protein</fullName>
    </submittedName>
</protein>
<keyword evidence="2" id="KW-1185">Reference proteome</keyword>
<gene>
    <name evidence="1" type="ORF">OVN521_LOCUS48185</name>
</gene>
<evidence type="ECO:0000313" key="2">
    <source>
        <dbReference type="Proteomes" id="UP000663866"/>
    </source>
</evidence>
<sequence>YFNDLFKVTQGLVRQQTSTEQQTKLAGWQWSILVECLAILLNHFESFEQKAIFINELVQPFAQIL</sequence>
<proteinExistence type="predicted"/>
<accession>A0A821I6U4</accession>